<name>A0ABD0VU36_DENTH</name>
<evidence type="ECO:0000313" key="5">
    <source>
        <dbReference type="EMBL" id="KAL0928083.1"/>
    </source>
</evidence>
<dbReference type="Proteomes" id="UP001552299">
    <property type="component" value="Unassembled WGS sequence"/>
</dbReference>
<feature type="domain" description="RNA polymerase Rpb4/RPC9 core" evidence="4">
    <location>
        <begin position="44"/>
        <end position="153"/>
    </location>
</feature>
<dbReference type="Gene3D" id="1.20.1250.40">
    <property type="match status" value="1"/>
</dbReference>
<dbReference type="SMART" id="SM00657">
    <property type="entry name" value="RPOL4c"/>
    <property type="match status" value="1"/>
</dbReference>
<dbReference type="SUPFAM" id="SSF47819">
    <property type="entry name" value="HRDC-like"/>
    <property type="match status" value="1"/>
</dbReference>
<dbReference type="AlphaFoldDB" id="A0ABD0VU36"/>
<evidence type="ECO:0000256" key="3">
    <source>
        <dbReference type="ARBA" id="ARBA00025724"/>
    </source>
</evidence>
<accession>A0ABD0VU36</accession>
<proteinExistence type="inferred from homology"/>
<organism evidence="5 6">
    <name type="scientific">Dendrobium thyrsiflorum</name>
    <name type="common">Pinecone-like raceme dendrobium</name>
    <name type="synonym">Orchid</name>
    <dbReference type="NCBI Taxonomy" id="117978"/>
    <lineage>
        <taxon>Eukaryota</taxon>
        <taxon>Viridiplantae</taxon>
        <taxon>Streptophyta</taxon>
        <taxon>Embryophyta</taxon>
        <taxon>Tracheophyta</taxon>
        <taxon>Spermatophyta</taxon>
        <taxon>Magnoliopsida</taxon>
        <taxon>Liliopsida</taxon>
        <taxon>Asparagales</taxon>
        <taxon>Orchidaceae</taxon>
        <taxon>Epidendroideae</taxon>
        <taxon>Malaxideae</taxon>
        <taxon>Dendrobiinae</taxon>
        <taxon>Dendrobium</taxon>
    </lineage>
</organism>
<evidence type="ECO:0000256" key="2">
    <source>
        <dbReference type="ARBA" id="ARBA00023242"/>
    </source>
</evidence>
<dbReference type="InterPro" id="IPR005574">
    <property type="entry name" value="Rpb4/RPC9"/>
</dbReference>
<dbReference type="InterPro" id="IPR038324">
    <property type="entry name" value="Rpb4/RPC9_sf"/>
</dbReference>
<dbReference type="EMBL" id="JANQDX010000002">
    <property type="protein sequence ID" value="KAL0928083.1"/>
    <property type="molecule type" value="Genomic_DNA"/>
</dbReference>
<evidence type="ECO:0000256" key="1">
    <source>
        <dbReference type="ARBA" id="ARBA00004123"/>
    </source>
</evidence>
<comment type="subcellular location">
    <subcellularLocation>
        <location evidence="1">Nucleus</location>
    </subcellularLocation>
</comment>
<comment type="caution">
    <text evidence="5">The sequence shown here is derived from an EMBL/GenBank/DDBJ whole genome shotgun (WGS) entry which is preliminary data.</text>
</comment>
<evidence type="ECO:0000259" key="4">
    <source>
        <dbReference type="SMART" id="SM00657"/>
    </source>
</evidence>
<sequence length="157" mass="17534">MAPKKNKGKEKVEDVSSSFSAKCSVEDNDVSLEIDLPPGARLLMDCEAAHLLQQFYDDNLDIFRKNQIEMTETFDSALQYANEGVQYTNIDYVNEVLGSLRDYGATDEEICMLGNTCPETFEEALALIPSLKEKIDWIGEVLETALANLGQLKITMV</sequence>
<dbReference type="InterPro" id="IPR045222">
    <property type="entry name" value="Rpb4-like"/>
</dbReference>
<dbReference type="InterPro" id="IPR010997">
    <property type="entry name" value="HRDC-like_sf"/>
</dbReference>
<keyword evidence="2" id="KW-0539">Nucleus</keyword>
<dbReference type="InterPro" id="IPR006590">
    <property type="entry name" value="RNA_pol_Rpb4/RPC9_core"/>
</dbReference>
<evidence type="ECO:0000313" key="6">
    <source>
        <dbReference type="Proteomes" id="UP001552299"/>
    </source>
</evidence>
<keyword evidence="6" id="KW-1185">Reference proteome</keyword>
<protein>
    <recommendedName>
        <fullName evidence="4">RNA polymerase Rpb4/RPC9 core domain-containing protein</fullName>
    </recommendedName>
</protein>
<dbReference type="Pfam" id="PF03874">
    <property type="entry name" value="RNA_pol_Rpb4"/>
    <property type="match status" value="1"/>
</dbReference>
<reference evidence="5 6" key="1">
    <citation type="journal article" date="2024" name="Plant Biotechnol. J.">
        <title>Dendrobium thyrsiflorum genome and its molecular insights into genes involved in important horticultural traits.</title>
        <authorList>
            <person name="Chen B."/>
            <person name="Wang J.Y."/>
            <person name="Zheng P.J."/>
            <person name="Li K.L."/>
            <person name="Liang Y.M."/>
            <person name="Chen X.F."/>
            <person name="Zhang C."/>
            <person name="Zhao X."/>
            <person name="He X."/>
            <person name="Zhang G.Q."/>
            <person name="Liu Z.J."/>
            <person name="Xu Q."/>
        </authorList>
    </citation>
    <scope>NUCLEOTIDE SEQUENCE [LARGE SCALE GENOMIC DNA]</scope>
    <source>
        <strain evidence="5">GZMU011</strain>
    </source>
</reference>
<gene>
    <name evidence="5" type="ORF">M5K25_002321</name>
</gene>
<dbReference type="GO" id="GO:0005634">
    <property type="term" value="C:nucleus"/>
    <property type="evidence" value="ECO:0007669"/>
    <property type="project" value="UniProtKB-SubCell"/>
</dbReference>
<comment type="similarity">
    <text evidence="3">Belongs to the eukaryotic RPB4 RNA polymerase subunit family.</text>
</comment>
<dbReference type="PANTHER" id="PTHR21297">
    <property type="entry name" value="DNA-DIRECTED RNA POLYMERASE II"/>
    <property type="match status" value="1"/>
</dbReference>